<protein>
    <submittedName>
        <fullName evidence="2">Uncharacterized protein</fullName>
    </submittedName>
</protein>
<evidence type="ECO:0000313" key="3">
    <source>
        <dbReference type="Proteomes" id="UP001500974"/>
    </source>
</evidence>
<gene>
    <name evidence="2" type="ORF">GCM10009784_23490</name>
</gene>
<dbReference type="Proteomes" id="UP001500974">
    <property type="component" value="Unassembled WGS sequence"/>
</dbReference>
<reference evidence="3" key="1">
    <citation type="journal article" date="2019" name="Int. J. Syst. Evol. Microbiol.">
        <title>The Global Catalogue of Microorganisms (GCM) 10K type strain sequencing project: providing services to taxonomists for standard genome sequencing and annotation.</title>
        <authorList>
            <consortium name="The Broad Institute Genomics Platform"/>
            <consortium name="The Broad Institute Genome Sequencing Center for Infectious Disease"/>
            <person name="Wu L."/>
            <person name="Ma J."/>
        </authorList>
    </citation>
    <scope>NUCLEOTIDE SEQUENCE [LARGE SCALE GENOMIC DNA]</scope>
    <source>
        <strain evidence="3">JCM 14917</strain>
    </source>
</reference>
<feature type="region of interest" description="Disordered" evidence="1">
    <location>
        <begin position="42"/>
        <end position="69"/>
    </location>
</feature>
<evidence type="ECO:0000313" key="2">
    <source>
        <dbReference type="EMBL" id="GAA2176555.1"/>
    </source>
</evidence>
<organism evidence="2 3">
    <name type="scientific">Arthrobacter parietis</name>
    <dbReference type="NCBI Taxonomy" id="271434"/>
    <lineage>
        <taxon>Bacteria</taxon>
        <taxon>Bacillati</taxon>
        <taxon>Actinomycetota</taxon>
        <taxon>Actinomycetes</taxon>
        <taxon>Micrococcales</taxon>
        <taxon>Micrococcaceae</taxon>
        <taxon>Arthrobacter</taxon>
    </lineage>
</organism>
<evidence type="ECO:0000256" key="1">
    <source>
        <dbReference type="SAM" id="MobiDB-lite"/>
    </source>
</evidence>
<keyword evidence="3" id="KW-1185">Reference proteome</keyword>
<name>A0ABN3AZB2_9MICC</name>
<proteinExistence type="predicted"/>
<sequence>MRQLVALVIKDAATQCRHLLGNQSLVQADLRHSVGVEALDLEKANPKDQQQNQDKGQSDPEPSGSERDP</sequence>
<dbReference type="EMBL" id="BAAAON010000002">
    <property type="protein sequence ID" value="GAA2176555.1"/>
    <property type="molecule type" value="Genomic_DNA"/>
</dbReference>
<accession>A0ABN3AZB2</accession>
<comment type="caution">
    <text evidence="2">The sequence shown here is derived from an EMBL/GenBank/DDBJ whole genome shotgun (WGS) entry which is preliminary data.</text>
</comment>